<dbReference type="InterPro" id="IPR051257">
    <property type="entry name" value="Diverse_CBS-Domain"/>
</dbReference>
<dbReference type="InterPro" id="IPR046342">
    <property type="entry name" value="CBS_dom_sf"/>
</dbReference>
<keyword evidence="1 2" id="KW-0129">CBS domain</keyword>
<dbReference type="PANTHER" id="PTHR43080">
    <property type="entry name" value="CBS DOMAIN-CONTAINING PROTEIN CBSX3, MITOCHONDRIAL"/>
    <property type="match status" value="1"/>
</dbReference>
<dbReference type="CDD" id="cd09836">
    <property type="entry name" value="CBS_pair_arch"/>
    <property type="match status" value="1"/>
</dbReference>
<accession>E0SQ13</accession>
<name>E0SQ13_IGNAA</name>
<reference evidence="4 5" key="1">
    <citation type="journal article" date="2010" name="Stand. Genomic Sci.">
        <title>Complete genome sequence of Ignisphaera aggregans type strain (AQ1.S1).</title>
        <authorList>
            <person name="Goker M."/>
            <person name="Held B."/>
            <person name="Lapidus A."/>
            <person name="Nolan M."/>
            <person name="Spring S."/>
            <person name="Yasawong M."/>
            <person name="Lucas S."/>
            <person name="Glavina Del Rio T."/>
            <person name="Tice H."/>
            <person name="Cheng J.F."/>
            <person name="Goodwin L."/>
            <person name="Tapia R."/>
            <person name="Pitluck S."/>
            <person name="Liolios K."/>
            <person name="Ivanova N."/>
            <person name="Mavromatis K."/>
            <person name="Mikhailova N."/>
            <person name="Pati A."/>
            <person name="Chen A."/>
            <person name="Palaniappan K."/>
            <person name="Brambilla E."/>
            <person name="Land M."/>
            <person name="Hauser L."/>
            <person name="Chang Y.J."/>
            <person name="Jeffries C.D."/>
            <person name="Brettin T."/>
            <person name="Detter J.C."/>
            <person name="Han C."/>
            <person name="Rohde M."/>
            <person name="Sikorski J."/>
            <person name="Woyke T."/>
            <person name="Bristow J."/>
            <person name="Eisen J.A."/>
            <person name="Markowitz V."/>
            <person name="Hugenholtz P."/>
            <person name="Kyrpides N.C."/>
            <person name="Klenk H.P."/>
        </authorList>
    </citation>
    <scope>NUCLEOTIDE SEQUENCE [LARGE SCALE GENOMIC DNA]</scope>
    <source>
        <strain evidence="5">DSM 17230 / JCM 13409 / AQ1.S1</strain>
    </source>
</reference>
<evidence type="ECO:0000256" key="2">
    <source>
        <dbReference type="PROSITE-ProRule" id="PRU00703"/>
    </source>
</evidence>
<dbReference type="PROSITE" id="PS51371">
    <property type="entry name" value="CBS"/>
    <property type="match status" value="2"/>
</dbReference>
<protein>
    <submittedName>
        <fullName evidence="4">Putative signal transduction protein with CBS domains</fullName>
    </submittedName>
</protein>
<evidence type="ECO:0000313" key="4">
    <source>
        <dbReference type="EMBL" id="ADM28144.1"/>
    </source>
</evidence>
<dbReference type="STRING" id="583356.Igag_1341"/>
<dbReference type="AlphaFoldDB" id="E0SQ13"/>
<gene>
    <name evidence="4" type="ordered locus">Igag_1341</name>
</gene>
<dbReference type="PANTHER" id="PTHR43080:SF2">
    <property type="entry name" value="CBS DOMAIN-CONTAINING PROTEIN"/>
    <property type="match status" value="1"/>
</dbReference>
<feature type="domain" description="CBS" evidence="3">
    <location>
        <begin position="6"/>
        <end position="62"/>
    </location>
</feature>
<dbReference type="InterPro" id="IPR000644">
    <property type="entry name" value="CBS_dom"/>
</dbReference>
<evidence type="ECO:0000259" key="3">
    <source>
        <dbReference type="PROSITE" id="PS51371"/>
    </source>
</evidence>
<dbReference type="Pfam" id="PF00571">
    <property type="entry name" value="CBS"/>
    <property type="match status" value="2"/>
</dbReference>
<evidence type="ECO:0000256" key="1">
    <source>
        <dbReference type="ARBA" id="ARBA00023122"/>
    </source>
</evidence>
<dbReference type="EMBL" id="CP002098">
    <property type="protein sequence ID" value="ADM28144.1"/>
    <property type="molecule type" value="Genomic_DNA"/>
</dbReference>
<dbReference type="SUPFAM" id="SSF54631">
    <property type="entry name" value="CBS-domain pair"/>
    <property type="match status" value="1"/>
</dbReference>
<feature type="domain" description="CBS" evidence="3">
    <location>
        <begin position="70"/>
        <end position="127"/>
    </location>
</feature>
<dbReference type="Proteomes" id="UP000001304">
    <property type="component" value="Chromosome"/>
</dbReference>
<organism evidence="4 5">
    <name type="scientific">Ignisphaera aggregans (strain DSM 17230 / JCM 13409 / AQ1.S1)</name>
    <dbReference type="NCBI Taxonomy" id="583356"/>
    <lineage>
        <taxon>Archaea</taxon>
        <taxon>Thermoproteota</taxon>
        <taxon>Thermoprotei</taxon>
        <taxon>Desulfurococcales</taxon>
        <taxon>Desulfurococcaceae</taxon>
        <taxon>Ignisphaera</taxon>
    </lineage>
</organism>
<dbReference type="KEGG" id="iag:Igag_1341"/>
<dbReference type="SMART" id="SM00116">
    <property type="entry name" value="CBS"/>
    <property type="match status" value="2"/>
</dbReference>
<sequence>MRAEDIMKKPIAVKEDVTIGEASKIMDGNNIGSLPIVDDNGKLIGIVTERDIVRAISRGVKLDIPVKHIMSTKLIVADRDENIVSIAIKMIENNIRHIPIVDNDHKLIGIISIRDVLRYVLASNMFP</sequence>
<dbReference type="BioCyc" id="IAGG583356:GHAH-1324-MONOMER"/>
<evidence type="ECO:0000313" key="5">
    <source>
        <dbReference type="Proteomes" id="UP000001304"/>
    </source>
</evidence>
<dbReference type="HOGENOM" id="CLU_040681_12_1_2"/>
<proteinExistence type="predicted"/>
<keyword evidence="5" id="KW-1185">Reference proteome</keyword>
<dbReference type="Gene3D" id="3.10.580.10">
    <property type="entry name" value="CBS-domain"/>
    <property type="match status" value="1"/>
</dbReference>